<dbReference type="PANTHER" id="PTHR30024:SF47">
    <property type="entry name" value="TAURINE-BINDING PERIPLASMIC PROTEIN"/>
    <property type="match status" value="1"/>
</dbReference>
<evidence type="ECO:0000256" key="1">
    <source>
        <dbReference type="ARBA" id="ARBA00004418"/>
    </source>
</evidence>
<dbReference type="Proteomes" id="UP000012019">
    <property type="component" value="Unassembled WGS sequence"/>
</dbReference>
<comment type="subcellular location">
    <subcellularLocation>
        <location evidence="1">Periplasm</location>
    </subcellularLocation>
</comment>
<comment type="caution">
    <text evidence="5">The sequence shown here is derived from an EMBL/GenBank/DDBJ whole genome shotgun (WGS) entry which is preliminary data.</text>
</comment>
<dbReference type="PANTHER" id="PTHR30024">
    <property type="entry name" value="ALIPHATIC SULFONATES-BINDING PROTEIN-RELATED"/>
    <property type="match status" value="1"/>
</dbReference>
<dbReference type="Gene3D" id="3.40.190.10">
    <property type="entry name" value="Periplasmic binding protein-like II"/>
    <property type="match status" value="2"/>
</dbReference>
<evidence type="ECO:0000259" key="4">
    <source>
        <dbReference type="Pfam" id="PF09084"/>
    </source>
</evidence>
<dbReference type="GO" id="GO:0042597">
    <property type="term" value="C:periplasmic space"/>
    <property type="evidence" value="ECO:0007669"/>
    <property type="project" value="UniProtKB-SubCell"/>
</dbReference>
<dbReference type="OrthoDB" id="5292144at2"/>
<evidence type="ECO:0000313" key="5">
    <source>
        <dbReference type="EMBL" id="EMR11862.1"/>
    </source>
</evidence>
<accession>M7NX48</accession>
<dbReference type="STRING" id="1286106.MPL1_13327"/>
<keyword evidence="3" id="KW-0732">Signal</keyword>
<dbReference type="RefSeq" id="WP_009727599.1">
    <property type="nucleotide sequence ID" value="NZ_APHR01000096.1"/>
</dbReference>
<evidence type="ECO:0000256" key="3">
    <source>
        <dbReference type="ARBA" id="ARBA00022729"/>
    </source>
</evidence>
<evidence type="ECO:0000256" key="2">
    <source>
        <dbReference type="ARBA" id="ARBA00010742"/>
    </source>
</evidence>
<keyword evidence="6" id="KW-1185">Reference proteome</keyword>
<organism evidence="5 6">
    <name type="scientific">Methylophaga lonarensis MPL</name>
    <dbReference type="NCBI Taxonomy" id="1286106"/>
    <lineage>
        <taxon>Bacteria</taxon>
        <taxon>Pseudomonadati</taxon>
        <taxon>Pseudomonadota</taxon>
        <taxon>Gammaproteobacteria</taxon>
        <taxon>Thiotrichales</taxon>
        <taxon>Piscirickettsiaceae</taxon>
        <taxon>Methylophaga</taxon>
    </lineage>
</organism>
<feature type="non-terminal residue" evidence="5">
    <location>
        <position position="1"/>
    </location>
</feature>
<dbReference type="InterPro" id="IPR015168">
    <property type="entry name" value="SsuA/THI5"/>
</dbReference>
<dbReference type="PATRIC" id="fig|1286106.3.peg.2654"/>
<dbReference type="eggNOG" id="COG0715">
    <property type="taxonomic scope" value="Bacteria"/>
</dbReference>
<protein>
    <submittedName>
        <fullName evidence="5">ABC-type nitrate/sulfonate/bicarbonate transport system protein</fullName>
    </submittedName>
</protein>
<feature type="domain" description="SsuA/THI5-like" evidence="4">
    <location>
        <begin position="12"/>
        <end position="133"/>
    </location>
</feature>
<sequence>AKHENYTDSSTVRLIQLSSATEVMRAFRQGQLDVAALTLDEVIRLAQTEADLRIFLITNISNGADKVISRYPIDGLEQLEGKRMALEISAVGAMMLMEVLHAADLTRDQLTLIPSTVDQHIGIMRQAEVDAVISFD</sequence>
<name>M7NX48_9GAMM</name>
<dbReference type="Pfam" id="PF09084">
    <property type="entry name" value="NMT1"/>
    <property type="match status" value="1"/>
</dbReference>
<dbReference type="EMBL" id="APHR01000096">
    <property type="protein sequence ID" value="EMR11862.1"/>
    <property type="molecule type" value="Genomic_DNA"/>
</dbReference>
<evidence type="ECO:0000313" key="6">
    <source>
        <dbReference type="Proteomes" id="UP000012019"/>
    </source>
</evidence>
<gene>
    <name evidence="5" type="ORF">MPL1_13327</name>
</gene>
<reference evidence="5 6" key="1">
    <citation type="journal article" date="2013" name="Genome Announc.">
        <title>Draft Genome Sequence of Methylophaga lonarensis MPLT, a Haloalkaliphilic (Non-Methane-Utilizing) Methylotroph.</title>
        <authorList>
            <person name="Shetty S.A."/>
            <person name="Marathe N.P."/>
            <person name="Munot H."/>
            <person name="Antony C.P."/>
            <person name="Dhotre D.P."/>
            <person name="Murrell J.C."/>
            <person name="Shouche Y.S."/>
        </authorList>
    </citation>
    <scope>NUCLEOTIDE SEQUENCE [LARGE SCALE GENOMIC DNA]</scope>
    <source>
        <strain evidence="5 6">MPL</strain>
    </source>
</reference>
<proteinExistence type="inferred from homology"/>
<comment type="similarity">
    <text evidence="2">Belongs to the bacterial solute-binding protein SsuA/TauA family.</text>
</comment>
<dbReference type="SUPFAM" id="SSF53850">
    <property type="entry name" value="Periplasmic binding protein-like II"/>
    <property type="match status" value="1"/>
</dbReference>
<dbReference type="AlphaFoldDB" id="M7NX48"/>